<evidence type="ECO:0000313" key="2">
    <source>
        <dbReference type="EMBL" id="KAF0702652.1"/>
    </source>
</evidence>
<protein>
    <recommendedName>
        <fullName evidence="1">RNase H type-1 domain-containing protein</fullName>
    </recommendedName>
</protein>
<proteinExistence type="predicted"/>
<dbReference type="GO" id="GO:0003676">
    <property type="term" value="F:nucleic acid binding"/>
    <property type="evidence" value="ECO:0007669"/>
    <property type="project" value="InterPro"/>
</dbReference>
<evidence type="ECO:0000313" key="3">
    <source>
        <dbReference type="Proteomes" id="UP000478052"/>
    </source>
</evidence>
<dbReference type="AlphaFoldDB" id="A0A6G0VN20"/>
<keyword evidence="3" id="KW-1185">Reference proteome</keyword>
<dbReference type="InterPro" id="IPR002156">
    <property type="entry name" value="RNaseH_domain"/>
</dbReference>
<dbReference type="CDD" id="cd09276">
    <property type="entry name" value="Rnase_HI_RT_non_LTR"/>
    <property type="match status" value="1"/>
</dbReference>
<dbReference type="Pfam" id="PF00075">
    <property type="entry name" value="RNase_H"/>
    <property type="match status" value="1"/>
</dbReference>
<dbReference type="Gene3D" id="3.30.420.10">
    <property type="entry name" value="Ribonuclease H-like superfamily/Ribonuclease H"/>
    <property type="match status" value="1"/>
</dbReference>
<dbReference type="EMBL" id="VUJU01014199">
    <property type="protein sequence ID" value="KAF0702652.1"/>
    <property type="molecule type" value="Genomic_DNA"/>
</dbReference>
<dbReference type="InterPro" id="IPR036397">
    <property type="entry name" value="RNaseH_sf"/>
</dbReference>
<organism evidence="2 3">
    <name type="scientific">Aphis craccivora</name>
    <name type="common">Cowpea aphid</name>
    <dbReference type="NCBI Taxonomy" id="307492"/>
    <lineage>
        <taxon>Eukaryota</taxon>
        <taxon>Metazoa</taxon>
        <taxon>Ecdysozoa</taxon>
        <taxon>Arthropoda</taxon>
        <taxon>Hexapoda</taxon>
        <taxon>Insecta</taxon>
        <taxon>Pterygota</taxon>
        <taxon>Neoptera</taxon>
        <taxon>Paraneoptera</taxon>
        <taxon>Hemiptera</taxon>
        <taxon>Sternorrhyncha</taxon>
        <taxon>Aphidomorpha</taxon>
        <taxon>Aphidoidea</taxon>
        <taxon>Aphididae</taxon>
        <taxon>Aphidini</taxon>
        <taxon>Aphis</taxon>
        <taxon>Aphis</taxon>
    </lineage>
</organism>
<accession>A0A6G0VN20</accession>
<comment type="caution">
    <text evidence="2">The sequence shown here is derived from an EMBL/GenBank/DDBJ whole genome shotgun (WGS) entry which is preliminary data.</text>
</comment>
<sequence>ALIKFKKTNNPDDFIILKQLRAKSKYLIKISKKISWKKFTDSINDKVDNQLIWNKIKSLKGLSRNNKIYLVDKNTNKLMSNFEVISNKFGKYFYNNSSDSKFDRDFISFKQHSEKTEVAYRNSTKMLGVIFDRRLSWSPYIKQLKTSTCNSVKNLKILSHTTWGEKTNTLIKIHKTLIQSKLNYGSLLYRTASKSLLNWLDTVNNCGLRLALGAFRSSPVLSIYNLAGEIIHEIKRLESYLIYAARSAKLNNTIHEKNNPLFLEEMRNCNLDISQIIIIEKNVQPPWANAYAINTVLSYNYKDFQEVYTNSSKTNEGVGFSIIFPNIKILHKLPNIRSIFTAEIIAILIATEVIIQEAHSKFIILSDSLSSIKSLQNQFYPCDIVSKIQNNLNKASFLGKEIIIMWIPGHSGISGNEIA</sequence>
<dbReference type="GO" id="GO:0004523">
    <property type="term" value="F:RNA-DNA hybrid ribonuclease activity"/>
    <property type="evidence" value="ECO:0007669"/>
    <property type="project" value="InterPro"/>
</dbReference>
<feature type="non-terminal residue" evidence="2">
    <location>
        <position position="1"/>
    </location>
</feature>
<gene>
    <name evidence="2" type="ORF">FWK35_00036882</name>
</gene>
<dbReference type="Proteomes" id="UP000478052">
    <property type="component" value="Unassembled WGS sequence"/>
</dbReference>
<dbReference type="InterPro" id="IPR012337">
    <property type="entry name" value="RNaseH-like_sf"/>
</dbReference>
<feature type="domain" description="RNase H type-1" evidence="1">
    <location>
        <begin position="301"/>
        <end position="419"/>
    </location>
</feature>
<reference evidence="2 3" key="1">
    <citation type="submission" date="2019-08" db="EMBL/GenBank/DDBJ databases">
        <title>Whole genome of Aphis craccivora.</title>
        <authorList>
            <person name="Voronova N.V."/>
            <person name="Shulinski R.S."/>
            <person name="Bandarenka Y.V."/>
            <person name="Zhorov D.G."/>
            <person name="Warner D."/>
        </authorList>
    </citation>
    <scope>NUCLEOTIDE SEQUENCE [LARGE SCALE GENOMIC DNA]</scope>
    <source>
        <strain evidence="2">180601</strain>
        <tissue evidence="2">Whole Body</tissue>
    </source>
</reference>
<dbReference type="SUPFAM" id="SSF53098">
    <property type="entry name" value="Ribonuclease H-like"/>
    <property type="match status" value="1"/>
</dbReference>
<name>A0A6G0VN20_APHCR</name>
<dbReference type="OrthoDB" id="6631124at2759"/>
<feature type="non-terminal residue" evidence="2">
    <location>
        <position position="419"/>
    </location>
</feature>
<evidence type="ECO:0000259" key="1">
    <source>
        <dbReference type="PROSITE" id="PS50879"/>
    </source>
</evidence>
<dbReference type="PROSITE" id="PS50879">
    <property type="entry name" value="RNASE_H_1"/>
    <property type="match status" value="1"/>
</dbReference>